<feature type="transmembrane region" description="Helical" evidence="6">
    <location>
        <begin position="203"/>
        <end position="223"/>
    </location>
</feature>
<evidence type="ECO:0000256" key="5">
    <source>
        <dbReference type="ARBA" id="ARBA00023136"/>
    </source>
</evidence>
<reference evidence="7" key="1">
    <citation type="submission" date="2014-11" db="EMBL/GenBank/DDBJ databases">
        <authorList>
            <person name="Otto D Thomas"/>
            <person name="Naeem Raeece"/>
        </authorList>
    </citation>
    <scope>NUCLEOTIDE SEQUENCE</scope>
</reference>
<comment type="similarity">
    <text evidence="2">Belongs to the peroxisomal membrane protein PXMP2/4 family.</text>
</comment>
<accession>A0A0G4IAS0</accession>
<keyword evidence="4 6" id="KW-1133">Transmembrane helix</keyword>
<dbReference type="InterPro" id="IPR007248">
    <property type="entry name" value="Mpv17_PMP22"/>
</dbReference>
<evidence type="ECO:0000256" key="3">
    <source>
        <dbReference type="ARBA" id="ARBA00022692"/>
    </source>
</evidence>
<dbReference type="PANTHER" id="PTHR11266">
    <property type="entry name" value="PEROXISOMAL MEMBRANE PROTEIN 2, PXMP2 MPV17"/>
    <property type="match status" value="1"/>
</dbReference>
<dbReference type="GO" id="GO:0016020">
    <property type="term" value="C:membrane"/>
    <property type="evidence" value="ECO:0007669"/>
    <property type="project" value="UniProtKB-SubCell"/>
</dbReference>
<comment type="subcellular location">
    <subcellularLocation>
        <location evidence="1">Membrane</location>
        <topology evidence="1">Multi-pass membrane protein</topology>
    </subcellularLocation>
</comment>
<sequence length="437" mass="48596">MRSLVVRVGAAAISLSCVFEKGEAFLPPTADPFAGNIHGHGGVRPSTVIRGRTTLKNRDRSSTKDYRVRPRVKVKWKPKAQAKVKKEFWWEKRVVKKPSIPVGANINVDPHTAVERIIDVVKGVEDAEATERLALRLSSDWRPIYNDDLDLVMSAMMDGDSSTAAAASPLEASPEIEAEPADPPVLLKWLKDKGEEEREVNRFINVFALFSIVFAAFSSFLAVDAEISRGWTAEERLSRLPFGNLQLYLRMSKEEPVLTKALTSGLVYALGDVTAQTNEGTCLSLLNRRRLVRSAVAGFCLHGPGSHAWYLVSDRLVDGSFALSGWQSTLAKGFLDRAFWAPFFNALLYAFFGVYEGDSPQQIAMAVRSSAYPLWVAGLRFWPFVNIVTYGVVPSDLRVLWIGFVSIFWVTFVSRQAADLKRQQQQQQGLSAVVQRA</sequence>
<dbReference type="Pfam" id="PF04117">
    <property type="entry name" value="Mpv17_PMP22"/>
    <property type="match status" value="1"/>
</dbReference>
<dbReference type="VEuPathDB" id="CryptoDB:Cvel_12523"/>
<evidence type="ECO:0000256" key="6">
    <source>
        <dbReference type="SAM" id="Phobius"/>
    </source>
</evidence>
<dbReference type="GO" id="GO:0005737">
    <property type="term" value="C:cytoplasm"/>
    <property type="evidence" value="ECO:0007669"/>
    <property type="project" value="TreeGrafter"/>
</dbReference>
<dbReference type="PANTHER" id="PTHR11266:SF121">
    <property type="entry name" value="OS09G0315000 PROTEIN"/>
    <property type="match status" value="1"/>
</dbReference>
<organism evidence="7">
    <name type="scientific">Chromera velia CCMP2878</name>
    <dbReference type="NCBI Taxonomy" id="1169474"/>
    <lineage>
        <taxon>Eukaryota</taxon>
        <taxon>Sar</taxon>
        <taxon>Alveolata</taxon>
        <taxon>Colpodellida</taxon>
        <taxon>Chromeraceae</taxon>
        <taxon>Chromera</taxon>
    </lineage>
</organism>
<evidence type="ECO:0000256" key="1">
    <source>
        <dbReference type="ARBA" id="ARBA00004141"/>
    </source>
</evidence>
<evidence type="ECO:0000256" key="4">
    <source>
        <dbReference type="ARBA" id="ARBA00022989"/>
    </source>
</evidence>
<evidence type="ECO:0000313" key="7">
    <source>
        <dbReference type="EMBL" id="CEM54124.1"/>
    </source>
</evidence>
<dbReference type="EMBL" id="CDMZ01005757">
    <property type="protein sequence ID" value="CEM54124.1"/>
    <property type="molecule type" value="Genomic_DNA"/>
</dbReference>
<name>A0A0G4IAS0_9ALVE</name>
<gene>
    <name evidence="7" type="ORF">Cvel_12523</name>
</gene>
<keyword evidence="3 6" id="KW-0812">Transmembrane</keyword>
<feature type="transmembrane region" description="Helical" evidence="6">
    <location>
        <begin position="372"/>
        <end position="393"/>
    </location>
</feature>
<feature type="transmembrane region" description="Helical" evidence="6">
    <location>
        <begin position="399"/>
        <end position="418"/>
    </location>
</feature>
<evidence type="ECO:0000256" key="2">
    <source>
        <dbReference type="ARBA" id="ARBA00006824"/>
    </source>
</evidence>
<dbReference type="PhylomeDB" id="A0A0G4IAS0"/>
<dbReference type="AlphaFoldDB" id="A0A0G4IAS0"/>
<keyword evidence="5 6" id="KW-0472">Membrane</keyword>
<proteinExistence type="inferred from homology"/>
<protein>
    <submittedName>
        <fullName evidence="7">Uncharacterized protein</fullName>
    </submittedName>
</protein>